<reference evidence="3 4" key="1">
    <citation type="journal article" date="2013" name="Antonie Van Leeuwenhoek">
        <title>Dongia rigui sp. nov., isolated from freshwater of a large wetland in Korea.</title>
        <authorList>
            <person name="Baik K.S."/>
            <person name="Hwang Y.M."/>
            <person name="Choi J.S."/>
            <person name="Kwon J."/>
            <person name="Seong C.N."/>
        </authorList>
    </citation>
    <scope>NUCLEOTIDE SEQUENCE [LARGE SCALE GENOMIC DNA]</scope>
    <source>
        <strain evidence="3 4">04SU4-P</strain>
    </source>
</reference>
<organism evidence="3 4">
    <name type="scientific">Dongia rigui</name>
    <dbReference type="NCBI Taxonomy" id="940149"/>
    <lineage>
        <taxon>Bacteria</taxon>
        <taxon>Pseudomonadati</taxon>
        <taxon>Pseudomonadota</taxon>
        <taxon>Alphaproteobacteria</taxon>
        <taxon>Rhodospirillales</taxon>
        <taxon>Dongiaceae</taxon>
        <taxon>Dongia</taxon>
    </lineage>
</organism>
<gene>
    <name evidence="3" type="ORF">SMD31_19750</name>
</gene>
<dbReference type="PROSITE" id="PS50405">
    <property type="entry name" value="GST_CTER"/>
    <property type="match status" value="1"/>
</dbReference>
<dbReference type="SFLD" id="SFLDS00019">
    <property type="entry name" value="Glutathione_Transferase_(cytos"/>
    <property type="match status" value="1"/>
</dbReference>
<dbReference type="InterPro" id="IPR004046">
    <property type="entry name" value="GST_C"/>
</dbReference>
<comment type="caution">
    <text evidence="3">The sequence shown here is derived from an EMBL/GenBank/DDBJ whole genome shotgun (WGS) entry which is preliminary data.</text>
</comment>
<feature type="domain" description="GST N-terminal" evidence="1">
    <location>
        <begin position="1"/>
        <end position="82"/>
    </location>
</feature>
<dbReference type="EMBL" id="JAXCLX010000004">
    <property type="protein sequence ID" value="MDY0874185.1"/>
    <property type="molecule type" value="Genomic_DNA"/>
</dbReference>
<dbReference type="InterPro" id="IPR036282">
    <property type="entry name" value="Glutathione-S-Trfase_C_sf"/>
</dbReference>
<dbReference type="Pfam" id="PF00043">
    <property type="entry name" value="GST_C"/>
    <property type="match status" value="1"/>
</dbReference>
<dbReference type="Gene3D" id="3.40.30.10">
    <property type="entry name" value="Glutaredoxin"/>
    <property type="match status" value="1"/>
</dbReference>
<dbReference type="SUPFAM" id="SSF52833">
    <property type="entry name" value="Thioredoxin-like"/>
    <property type="match status" value="1"/>
</dbReference>
<dbReference type="RefSeq" id="WP_320502658.1">
    <property type="nucleotide sequence ID" value="NZ_JAXCLX010000004.1"/>
</dbReference>
<evidence type="ECO:0000259" key="1">
    <source>
        <dbReference type="PROSITE" id="PS50404"/>
    </source>
</evidence>
<keyword evidence="4" id="KW-1185">Reference proteome</keyword>
<dbReference type="Pfam" id="PF13409">
    <property type="entry name" value="GST_N_2"/>
    <property type="match status" value="1"/>
</dbReference>
<evidence type="ECO:0000313" key="4">
    <source>
        <dbReference type="Proteomes" id="UP001271769"/>
    </source>
</evidence>
<sequence length="214" mass="24017">MSLTFYFGSGSPYAWKVWLALEHKGIPFEAKRLSFDNDDTKTPAFLAINPRGRVPAILDDGFALWESSAIIEYIEERYPDRPLLPKDIKARATVRRMVNEADNYLAAASNELVEQAVYLTPAERDPDKSAAAKKQMLEELDRLAKCLTGSYLAGELGLADYAAYPYVRMAQRAEERAAGFGVARAAMPEKVQAWLGRIEALPYYARTIPPHWKA</sequence>
<dbReference type="InterPro" id="IPR010987">
    <property type="entry name" value="Glutathione-S-Trfase_C-like"/>
</dbReference>
<dbReference type="SUPFAM" id="SSF47616">
    <property type="entry name" value="GST C-terminal domain-like"/>
    <property type="match status" value="1"/>
</dbReference>
<evidence type="ECO:0000313" key="3">
    <source>
        <dbReference type="EMBL" id="MDY0874185.1"/>
    </source>
</evidence>
<dbReference type="PANTHER" id="PTHR44051">
    <property type="entry name" value="GLUTATHIONE S-TRANSFERASE-RELATED"/>
    <property type="match status" value="1"/>
</dbReference>
<proteinExistence type="predicted"/>
<protein>
    <submittedName>
        <fullName evidence="3">Glutathione S-transferase family protein</fullName>
    </submittedName>
</protein>
<accession>A0ABU5E3J2</accession>
<dbReference type="InterPro" id="IPR036249">
    <property type="entry name" value="Thioredoxin-like_sf"/>
</dbReference>
<dbReference type="InterPro" id="IPR040079">
    <property type="entry name" value="Glutathione_S-Trfase"/>
</dbReference>
<dbReference type="PROSITE" id="PS50404">
    <property type="entry name" value="GST_NTER"/>
    <property type="match status" value="1"/>
</dbReference>
<dbReference type="SFLD" id="SFLDG00358">
    <property type="entry name" value="Main_(cytGST)"/>
    <property type="match status" value="1"/>
</dbReference>
<evidence type="ECO:0000259" key="2">
    <source>
        <dbReference type="PROSITE" id="PS50405"/>
    </source>
</evidence>
<dbReference type="PANTHER" id="PTHR44051:SF8">
    <property type="entry name" value="GLUTATHIONE S-TRANSFERASE GSTA"/>
    <property type="match status" value="1"/>
</dbReference>
<dbReference type="Gene3D" id="1.20.1050.10">
    <property type="match status" value="1"/>
</dbReference>
<feature type="domain" description="GST C-terminal" evidence="2">
    <location>
        <begin position="87"/>
        <end position="214"/>
    </location>
</feature>
<dbReference type="InterPro" id="IPR004045">
    <property type="entry name" value="Glutathione_S-Trfase_N"/>
</dbReference>
<name>A0ABU5E3J2_9PROT</name>
<dbReference type="CDD" id="cd00570">
    <property type="entry name" value="GST_N_family"/>
    <property type="match status" value="1"/>
</dbReference>
<dbReference type="Proteomes" id="UP001271769">
    <property type="component" value="Unassembled WGS sequence"/>
</dbReference>